<protein>
    <submittedName>
        <fullName evidence="1">Uncharacterized protein</fullName>
    </submittedName>
</protein>
<organism evidence="1 2">
    <name type="scientific">Mycena metata</name>
    <dbReference type="NCBI Taxonomy" id="1033252"/>
    <lineage>
        <taxon>Eukaryota</taxon>
        <taxon>Fungi</taxon>
        <taxon>Dikarya</taxon>
        <taxon>Basidiomycota</taxon>
        <taxon>Agaricomycotina</taxon>
        <taxon>Agaricomycetes</taxon>
        <taxon>Agaricomycetidae</taxon>
        <taxon>Agaricales</taxon>
        <taxon>Marasmiineae</taxon>
        <taxon>Mycenaceae</taxon>
        <taxon>Mycena</taxon>
    </lineage>
</organism>
<evidence type="ECO:0000313" key="1">
    <source>
        <dbReference type="EMBL" id="KAJ7736681.1"/>
    </source>
</evidence>
<dbReference type="EMBL" id="JARKIB010000120">
    <property type="protein sequence ID" value="KAJ7736681.1"/>
    <property type="molecule type" value="Genomic_DNA"/>
</dbReference>
<sequence>MANPTLTAVVGESSPEPVLRHPETHLSFDGINRPDCDIHQSTRTGRIKPTLPVVHRLGQVTGALPVPRVDKLFKEVYNVFDAVEPLAYMMGTSEDIYVFFTAAGRYYFYNDGELYLSEEEFHSPEHFLEETLPQWERCPGYGWQQPREQI</sequence>
<dbReference type="Proteomes" id="UP001215598">
    <property type="component" value="Unassembled WGS sequence"/>
</dbReference>
<name>A0AAD7I8Z1_9AGAR</name>
<evidence type="ECO:0000313" key="2">
    <source>
        <dbReference type="Proteomes" id="UP001215598"/>
    </source>
</evidence>
<comment type="caution">
    <text evidence="1">The sequence shown here is derived from an EMBL/GenBank/DDBJ whole genome shotgun (WGS) entry which is preliminary data.</text>
</comment>
<proteinExistence type="predicted"/>
<gene>
    <name evidence="1" type="ORF">B0H16DRAFT_1466571</name>
</gene>
<keyword evidence="2" id="KW-1185">Reference proteome</keyword>
<accession>A0AAD7I8Z1</accession>
<dbReference type="AlphaFoldDB" id="A0AAD7I8Z1"/>
<reference evidence="1" key="1">
    <citation type="submission" date="2023-03" db="EMBL/GenBank/DDBJ databases">
        <title>Massive genome expansion in bonnet fungi (Mycena s.s.) driven by repeated elements and novel gene families across ecological guilds.</title>
        <authorList>
            <consortium name="Lawrence Berkeley National Laboratory"/>
            <person name="Harder C.B."/>
            <person name="Miyauchi S."/>
            <person name="Viragh M."/>
            <person name="Kuo A."/>
            <person name="Thoen E."/>
            <person name="Andreopoulos B."/>
            <person name="Lu D."/>
            <person name="Skrede I."/>
            <person name="Drula E."/>
            <person name="Henrissat B."/>
            <person name="Morin E."/>
            <person name="Kohler A."/>
            <person name="Barry K."/>
            <person name="LaButti K."/>
            <person name="Morin E."/>
            <person name="Salamov A."/>
            <person name="Lipzen A."/>
            <person name="Mereny Z."/>
            <person name="Hegedus B."/>
            <person name="Baldrian P."/>
            <person name="Stursova M."/>
            <person name="Weitz H."/>
            <person name="Taylor A."/>
            <person name="Grigoriev I.V."/>
            <person name="Nagy L.G."/>
            <person name="Martin F."/>
            <person name="Kauserud H."/>
        </authorList>
    </citation>
    <scope>NUCLEOTIDE SEQUENCE</scope>
    <source>
        <strain evidence="1">CBHHK182m</strain>
    </source>
</reference>